<proteinExistence type="predicted"/>
<organism evidence="3 4">
    <name type="scientific">Proteus mirabilis</name>
    <dbReference type="NCBI Taxonomy" id="584"/>
    <lineage>
        <taxon>Bacteria</taxon>
        <taxon>Pseudomonadati</taxon>
        <taxon>Pseudomonadota</taxon>
        <taxon>Gammaproteobacteria</taxon>
        <taxon>Enterobacterales</taxon>
        <taxon>Morganellaceae</taxon>
        <taxon>Proteus</taxon>
    </lineage>
</organism>
<dbReference type="Gene3D" id="1.10.260.40">
    <property type="entry name" value="lambda repressor-like DNA-binding domains"/>
    <property type="match status" value="1"/>
</dbReference>
<dbReference type="AlphaFoldDB" id="A0AAJ0YDZ1"/>
<dbReference type="Proteomes" id="UP000195540">
    <property type="component" value="Chromosome"/>
</dbReference>
<sequence>MDVSQKIKAVRQAEKVTQQQLSDLAGISLSTLKKIEAGYQEPSVTTLSKITKHPSFEKYALWLISDKTLPEAGQISPALAHSGQEKETLPHSEKKIG</sequence>
<dbReference type="InterPro" id="IPR010982">
    <property type="entry name" value="Lambda_DNA-bd_dom_sf"/>
</dbReference>
<reference evidence="3 4" key="1">
    <citation type="submission" date="2017-05" db="EMBL/GenBank/DDBJ databases">
        <title>Whole genome sequencing of Proteus mirabilis AR_0155.</title>
        <authorList>
            <person name="Conlan S."/>
            <person name="Thomas P.J."/>
            <person name="Mullikin J."/>
            <person name="Frank K.M."/>
            <person name="Segre J.A."/>
        </authorList>
    </citation>
    <scope>NUCLEOTIDE SEQUENCE [LARGE SCALE GENOMIC DNA]</scope>
    <source>
        <strain evidence="3 4">AR_0155</strain>
    </source>
</reference>
<evidence type="ECO:0000259" key="2">
    <source>
        <dbReference type="PROSITE" id="PS50943"/>
    </source>
</evidence>
<dbReference type="SUPFAM" id="SSF47413">
    <property type="entry name" value="lambda repressor-like DNA-binding domains"/>
    <property type="match status" value="1"/>
</dbReference>
<dbReference type="Pfam" id="PF01381">
    <property type="entry name" value="HTH_3"/>
    <property type="match status" value="1"/>
</dbReference>
<gene>
    <name evidence="3" type="ORF">AM402_01545</name>
</gene>
<dbReference type="SMART" id="SM00530">
    <property type="entry name" value="HTH_XRE"/>
    <property type="match status" value="1"/>
</dbReference>
<protein>
    <submittedName>
        <fullName evidence="3">Transcriptional regulator</fullName>
    </submittedName>
</protein>
<feature type="domain" description="HTH cro/C1-type" evidence="2">
    <location>
        <begin position="7"/>
        <end position="50"/>
    </location>
</feature>
<feature type="compositionally biased region" description="Basic and acidic residues" evidence="1">
    <location>
        <begin position="83"/>
        <end position="97"/>
    </location>
</feature>
<evidence type="ECO:0000313" key="3">
    <source>
        <dbReference type="EMBL" id="ARX32879.1"/>
    </source>
</evidence>
<feature type="region of interest" description="Disordered" evidence="1">
    <location>
        <begin position="75"/>
        <end position="97"/>
    </location>
</feature>
<dbReference type="GO" id="GO:0003677">
    <property type="term" value="F:DNA binding"/>
    <property type="evidence" value="ECO:0007669"/>
    <property type="project" value="InterPro"/>
</dbReference>
<dbReference type="InterPro" id="IPR001387">
    <property type="entry name" value="Cro/C1-type_HTH"/>
</dbReference>
<dbReference type="PROSITE" id="PS50943">
    <property type="entry name" value="HTH_CROC1"/>
    <property type="match status" value="1"/>
</dbReference>
<evidence type="ECO:0000256" key="1">
    <source>
        <dbReference type="SAM" id="MobiDB-lite"/>
    </source>
</evidence>
<dbReference type="CDD" id="cd00093">
    <property type="entry name" value="HTH_XRE"/>
    <property type="match status" value="1"/>
</dbReference>
<name>A0AAJ0YDZ1_PROMI</name>
<dbReference type="EMBL" id="CP021694">
    <property type="protein sequence ID" value="ARX32879.1"/>
    <property type="molecule type" value="Genomic_DNA"/>
</dbReference>
<evidence type="ECO:0000313" key="4">
    <source>
        <dbReference type="Proteomes" id="UP000195540"/>
    </source>
</evidence>
<accession>A0AAJ0YDZ1</accession>
<dbReference type="RefSeq" id="WP_049220109.1">
    <property type="nucleotide sequence ID" value="NZ_ABFDCH020000124.1"/>
</dbReference>